<gene>
    <name evidence="1" type="ORF">SLS56_007344</name>
</gene>
<accession>A0ABR3SNB0</accession>
<organism evidence="1 2">
    <name type="scientific">Neofusicoccum ribis</name>
    <dbReference type="NCBI Taxonomy" id="45134"/>
    <lineage>
        <taxon>Eukaryota</taxon>
        <taxon>Fungi</taxon>
        <taxon>Dikarya</taxon>
        <taxon>Ascomycota</taxon>
        <taxon>Pezizomycotina</taxon>
        <taxon>Dothideomycetes</taxon>
        <taxon>Dothideomycetes incertae sedis</taxon>
        <taxon>Botryosphaeriales</taxon>
        <taxon>Botryosphaeriaceae</taxon>
        <taxon>Neofusicoccum</taxon>
    </lineage>
</organism>
<protein>
    <submittedName>
        <fullName evidence="1">Uncharacterized protein</fullName>
    </submittedName>
</protein>
<comment type="caution">
    <text evidence="1">The sequence shown here is derived from an EMBL/GenBank/DDBJ whole genome shotgun (WGS) entry which is preliminary data.</text>
</comment>
<dbReference type="EMBL" id="JAJVDC020000094">
    <property type="protein sequence ID" value="KAL1625522.1"/>
    <property type="molecule type" value="Genomic_DNA"/>
</dbReference>
<reference evidence="1 2" key="1">
    <citation type="submission" date="2024-02" db="EMBL/GenBank/DDBJ databases">
        <title>De novo assembly and annotation of 12 fungi associated with fruit tree decline syndrome in Ontario, Canada.</title>
        <authorList>
            <person name="Sulman M."/>
            <person name="Ellouze W."/>
            <person name="Ilyukhin E."/>
        </authorList>
    </citation>
    <scope>NUCLEOTIDE SEQUENCE [LARGE SCALE GENOMIC DNA]</scope>
    <source>
        <strain evidence="1 2">M1-105</strain>
    </source>
</reference>
<sequence>MSAIALRRGKSISAISTLPSRTFEYTSLSSIPVLEIDRIAEVSHMKDAYDQYDRAMNLYDRILGRLPSYKPRWYTRHCLGLLGIEAHWTNQLPLFLNPPLNLKHLREDAYEYSNTLSDVGLFAREAFEAYLITSIARCPIEARVLTNVVYYPILEPRLVSQLWVPCRQVDLEDPAITVAHLAELPFRAHLHYLEDSVADLDELPFQEQIKKAIATVPLFGDIPWNKINLPLLDETDIEIEEDFKKVDVADMQTIAQNETYLLENSEDCVDIFVPEDAQAPSKLSSSYSNTNRMPNLH</sequence>
<evidence type="ECO:0000313" key="2">
    <source>
        <dbReference type="Proteomes" id="UP001521116"/>
    </source>
</evidence>
<proteinExistence type="predicted"/>
<keyword evidence="2" id="KW-1185">Reference proteome</keyword>
<dbReference type="Proteomes" id="UP001521116">
    <property type="component" value="Unassembled WGS sequence"/>
</dbReference>
<evidence type="ECO:0000313" key="1">
    <source>
        <dbReference type="EMBL" id="KAL1625522.1"/>
    </source>
</evidence>
<name>A0ABR3SNB0_9PEZI</name>